<feature type="region of interest" description="Disordered" evidence="1">
    <location>
        <begin position="1"/>
        <end position="30"/>
    </location>
</feature>
<organism evidence="3 4">
    <name type="scientific">Streptomyces sanyensis</name>
    <dbReference type="NCBI Taxonomy" id="568869"/>
    <lineage>
        <taxon>Bacteria</taxon>
        <taxon>Bacillati</taxon>
        <taxon>Actinomycetota</taxon>
        <taxon>Actinomycetes</taxon>
        <taxon>Kitasatosporales</taxon>
        <taxon>Streptomycetaceae</taxon>
        <taxon>Streptomyces</taxon>
    </lineage>
</organism>
<proteinExistence type="predicted"/>
<dbReference type="InterPro" id="IPR058248">
    <property type="entry name" value="Lxx211020-like"/>
</dbReference>
<evidence type="ECO:0000313" key="3">
    <source>
        <dbReference type="EMBL" id="GAA4771376.1"/>
    </source>
</evidence>
<sequence length="203" mass="21123">MSRAERDGTADPVEDPGAAESGSGRPAAFGPWWPDARRLADALRTAAVTVLAAAVAACGLIVWAGSGKAGTPARIEVGQGRVLQPVVPGRTTSAYFRIVNSGGSPDRLREVTWSERNTPAELTQHRMTAEGGGYRERADSFTVPAGAEFGMSRFGPAVAVTGSGDWRPGDRIAFTLDFERSGPVTVEAVVTPLAAGEEEAAGE</sequence>
<feature type="transmembrane region" description="Helical" evidence="2">
    <location>
        <begin position="42"/>
        <end position="64"/>
    </location>
</feature>
<dbReference type="InterPro" id="IPR036182">
    <property type="entry name" value="PCuAC_sf"/>
</dbReference>
<gene>
    <name evidence="3" type="ORF">GCM10023329_18330</name>
</gene>
<accession>A0ABP9A138</accession>
<name>A0ABP9A138_9ACTN</name>
<dbReference type="PANTHER" id="PTHR36302">
    <property type="entry name" value="BLR7088 PROTEIN"/>
    <property type="match status" value="1"/>
</dbReference>
<dbReference type="EMBL" id="BAABJV010000003">
    <property type="protein sequence ID" value="GAA4771376.1"/>
    <property type="molecule type" value="Genomic_DNA"/>
</dbReference>
<dbReference type="Proteomes" id="UP001501147">
    <property type="component" value="Unassembled WGS sequence"/>
</dbReference>
<evidence type="ECO:0000256" key="2">
    <source>
        <dbReference type="SAM" id="Phobius"/>
    </source>
</evidence>
<reference evidence="4" key="1">
    <citation type="journal article" date="2019" name="Int. J. Syst. Evol. Microbiol.">
        <title>The Global Catalogue of Microorganisms (GCM) 10K type strain sequencing project: providing services to taxonomists for standard genome sequencing and annotation.</title>
        <authorList>
            <consortium name="The Broad Institute Genomics Platform"/>
            <consortium name="The Broad Institute Genome Sequencing Center for Infectious Disease"/>
            <person name="Wu L."/>
            <person name="Ma J."/>
        </authorList>
    </citation>
    <scope>NUCLEOTIDE SEQUENCE [LARGE SCALE GENOMIC DNA]</scope>
    <source>
        <strain evidence="4">JCM 18324</strain>
    </source>
</reference>
<dbReference type="InterPro" id="IPR007410">
    <property type="entry name" value="LpqE-like"/>
</dbReference>
<comment type="caution">
    <text evidence="3">The sequence shown here is derived from an EMBL/GenBank/DDBJ whole genome shotgun (WGS) entry which is preliminary data.</text>
</comment>
<keyword evidence="2" id="KW-0472">Membrane</keyword>
<dbReference type="Pfam" id="PF04314">
    <property type="entry name" value="PCuAC"/>
    <property type="match status" value="1"/>
</dbReference>
<dbReference type="RefSeq" id="WP_345611869.1">
    <property type="nucleotide sequence ID" value="NZ_BAABJV010000003.1"/>
</dbReference>
<dbReference type="Gene3D" id="2.60.40.1890">
    <property type="entry name" value="PCu(A)C copper chaperone"/>
    <property type="match status" value="1"/>
</dbReference>
<dbReference type="PANTHER" id="PTHR36302:SF1">
    <property type="entry name" value="COPPER CHAPERONE PCU(A)C"/>
    <property type="match status" value="1"/>
</dbReference>
<keyword evidence="2" id="KW-0812">Transmembrane</keyword>
<keyword evidence="2" id="KW-1133">Transmembrane helix</keyword>
<keyword evidence="4" id="KW-1185">Reference proteome</keyword>
<evidence type="ECO:0000313" key="4">
    <source>
        <dbReference type="Proteomes" id="UP001501147"/>
    </source>
</evidence>
<dbReference type="SUPFAM" id="SSF110087">
    <property type="entry name" value="DR1885-like metal-binding protein"/>
    <property type="match status" value="1"/>
</dbReference>
<protein>
    <submittedName>
        <fullName evidence="3">Copper chaperone PCu(A)C</fullName>
    </submittedName>
</protein>
<evidence type="ECO:0000256" key="1">
    <source>
        <dbReference type="SAM" id="MobiDB-lite"/>
    </source>
</evidence>